<comment type="caution">
    <text evidence="3">The sequence shown here is derived from an EMBL/GenBank/DDBJ whole genome shotgun (WGS) entry which is preliminary data.</text>
</comment>
<dbReference type="Proteomes" id="UP000481252">
    <property type="component" value="Unassembled WGS sequence"/>
</dbReference>
<dbReference type="InterPro" id="IPR012338">
    <property type="entry name" value="Beta-lactam/transpept-like"/>
</dbReference>
<feature type="domain" description="Penicillin-binding protein transpeptidase" evidence="2">
    <location>
        <begin position="34"/>
        <end position="255"/>
    </location>
</feature>
<evidence type="ECO:0000256" key="1">
    <source>
        <dbReference type="SAM" id="SignalP"/>
    </source>
</evidence>
<evidence type="ECO:0000313" key="4">
    <source>
        <dbReference type="Proteomes" id="UP000481252"/>
    </source>
</evidence>
<name>A0A7C9R960_9HYPH</name>
<protein>
    <submittedName>
        <fullName evidence="3">Class D beta-lactamase</fullName>
    </submittedName>
</protein>
<dbReference type="AlphaFoldDB" id="A0A7C9R960"/>
<sequence>MMIDKLRMPALLFAFAAGLAFPALAASQKRAPECTVILDAASGDVLHREGICDRRLNPFSTFKFPLALMGYDAGILSDEHTPAWDYQPEFDAVKRDRKTVDPTIWEKDSVLWFSREITRRLGEEKFAAYVKKLGYGNMDVSGDAGKNNGLTHSWLKSSLKISPDEQAAFVRSFLAGKLPVSRKANAMTMAVIPSFGAQGGWTVHGKTGSGRLGDDAGKANRNKPLGWFVGWAERDGRKVVFARMQVGADSADSPKGPKVREMFLKELPHLMKQR</sequence>
<dbReference type="InterPro" id="IPR001460">
    <property type="entry name" value="PCN-bd_Tpept"/>
</dbReference>
<dbReference type="SUPFAM" id="SSF56601">
    <property type="entry name" value="beta-lactamase/transpeptidase-like"/>
    <property type="match status" value="1"/>
</dbReference>
<dbReference type="GO" id="GO:0008658">
    <property type="term" value="F:penicillin binding"/>
    <property type="evidence" value="ECO:0007669"/>
    <property type="project" value="InterPro"/>
</dbReference>
<keyword evidence="4" id="KW-1185">Reference proteome</keyword>
<dbReference type="Pfam" id="PF00905">
    <property type="entry name" value="Transpeptidase"/>
    <property type="match status" value="1"/>
</dbReference>
<feature type="chain" id="PRO_5028832677" evidence="1">
    <location>
        <begin position="26"/>
        <end position="274"/>
    </location>
</feature>
<gene>
    <name evidence="3" type="primary">blaOXA</name>
    <name evidence="3" type="ORF">G6N74_18975</name>
</gene>
<feature type="signal peptide" evidence="1">
    <location>
        <begin position="1"/>
        <end position="25"/>
    </location>
</feature>
<evidence type="ECO:0000259" key="2">
    <source>
        <dbReference type="Pfam" id="PF00905"/>
    </source>
</evidence>
<accession>A0A7C9R960</accession>
<keyword evidence="1" id="KW-0732">Signal</keyword>
<dbReference type="Gene3D" id="3.40.710.10">
    <property type="entry name" value="DD-peptidase/beta-lactamase superfamily"/>
    <property type="match status" value="1"/>
</dbReference>
<dbReference type="EMBL" id="JAAKZG010000008">
    <property type="protein sequence ID" value="NGN43157.1"/>
    <property type="molecule type" value="Genomic_DNA"/>
</dbReference>
<reference evidence="3 4" key="1">
    <citation type="submission" date="2020-02" db="EMBL/GenBank/DDBJ databases">
        <title>Genome sequence of the type strain CGMCC 1.15528 of Mesorhizobium zhangyense.</title>
        <authorList>
            <person name="Gao J."/>
            <person name="Sun J."/>
        </authorList>
    </citation>
    <scope>NUCLEOTIDE SEQUENCE [LARGE SCALE GENOMIC DNA]</scope>
    <source>
        <strain evidence="3 4">CGMCC 1.15528</strain>
    </source>
</reference>
<dbReference type="NCBIfam" id="NF000270">
    <property type="entry name" value="bla_class_D_alt"/>
    <property type="match status" value="1"/>
</dbReference>
<proteinExistence type="predicted"/>
<evidence type="ECO:0000313" key="3">
    <source>
        <dbReference type="EMBL" id="NGN43157.1"/>
    </source>
</evidence>
<organism evidence="3 4">
    <name type="scientific">Mesorhizobium zhangyense</name>
    <dbReference type="NCBI Taxonomy" id="1776730"/>
    <lineage>
        <taxon>Bacteria</taxon>
        <taxon>Pseudomonadati</taxon>
        <taxon>Pseudomonadota</taxon>
        <taxon>Alphaproteobacteria</taxon>
        <taxon>Hyphomicrobiales</taxon>
        <taxon>Phyllobacteriaceae</taxon>
        <taxon>Mesorhizobium</taxon>
    </lineage>
</organism>